<reference evidence="1 2" key="1">
    <citation type="submission" date="2017-01" db="EMBL/GenBank/DDBJ databases">
        <title>Genome analysis of Paenibacillus selenitrireducens ES3-24.</title>
        <authorList>
            <person name="Xu D."/>
            <person name="Yao R."/>
            <person name="Zheng S."/>
        </authorList>
    </citation>
    <scope>NUCLEOTIDE SEQUENCE [LARGE SCALE GENOMIC DNA]</scope>
    <source>
        <strain evidence="1 2">ES3-24</strain>
    </source>
</reference>
<dbReference type="Pfam" id="PF20383">
    <property type="entry name" value="DUF6678"/>
    <property type="match status" value="1"/>
</dbReference>
<dbReference type="OrthoDB" id="8908434at2"/>
<evidence type="ECO:0000313" key="1">
    <source>
        <dbReference type="EMBL" id="OPA75352.1"/>
    </source>
</evidence>
<organism evidence="1 2">
    <name type="scientific">Paenibacillus selenitireducens</name>
    <dbReference type="NCBI Taxonomy" id="1324314"/>
    <lineage>
        <taxon>Bacteria</taxon>
        <taxon>Bacillati</taxon>
        <taxon>Bacillota</taxon>
        <taxon>Bacilli</taxon>
        <taxon>Bacillales</taxon>
        <taxon>Paenibacillaceae</taxon>
        <taxon>Paenibacillus</taxon>
    </lineage>
</organism>
<dbReference type="Proteomes" id="UP000190188">
    <property type="component" value="Unassembled WGS sequence"/>
</dbReference>
<protein>
    <submittedName>
        <fullName evidence="1">Uncharacterized protein</fullName>
    </submittedName>
</protein>
<keyword evidence="2" id="KW-1185">Reference proteome</keyword>
<gene>
    <name evidence="1" type="ORF">BVG16_22440</name>
</gene>
<dbReference type="RefSeq" id="WP_078501425.1">
    <property type="nucleotide sequence ID" value="NZ_MSZX01000009.1"/>
</dbReference>
<name>A0A1T2X688_9BACL</name>
<dbReference type="STRING" id="1324314.BVG16_22440"/>
<dbReference type="EMBL" id="MSZX01000009">
    <property type="protein sequence ID" value="OPA75352.1"/>
    <property type="molecule type" value="Genomic_DNA"/>
</dbReference>
<dbReference type="InterPro" id="IPR046500">
    <property type="entry name" value="DUF6678"/>
</dbReference>
<dbReference type="AlphaFoldDB" id="A0A1T2X688"/>
<accession>A0A1T2X688</accession>
<sequence>MSITDEHKKRVIDVVTEKQLSSIMNNTKWERLQSAVLNTLSFPPPYQAKYVLNEVPSPEHFENDVWYHGDWIEGLIPFYAVEWIRVRPRYLRHQGKLLKPEVIDISKEFLSILRDLRIPYRLDNDSYFIYGYIADPGQLILGNSPSNS</sequence>
<proteinExistence type="predicted"/>
<evidence type="ECO:0000313" key="2">
    <source>
        <dbReference type="Proteomes" id="UP000190188"/>
    </source>
</evidence>
<comment type="caution">
    <text evidence="1">The sequence shown here is derived from an EMBL/GenBank/DDBJ whole genome shotgun (WGS) entry which is preliminary data.</text>
</comment>